<dbReference type="EMBL" id="JYNV01000286">
    <property type="protein sequence ID" value="KZM20053.1"/>
    <property type="molecule type" value="Genomic_DNA"/>
</dbReference>
<comment type="caution">
    <text evidence="3">The sequence shown here is derived from an EMBL/GenBank/DDBJ whole genome shotgun (WGS) entry which is preliminary data.</text>
</comment>
<evidence type="ECO:0000313" key="4">
    <source>
        <dbReference type="Proteomes" id="UP000076837"/>
    </source>
</evidence>
<keyword evidence="2" id="KW-0472">Membrane</keyword>
<feature type="compositionally biased region" description="Basic and acidic residues" evidence="1">
    <location>
        <begin position="138"/>
        <end position="151"/>
    </location>
</feature>
<proteinExistence type="predicted"/>
<protein>
    <submittedName>
        <fullName evidence="3">Uncharacterized protein</fullName>
    </submittedName>
</protein>
<reference evidence="3 4" key="1">
    <citation type="journal article" date="2016" name="Sci. Rep.">
        <title>Draft genome sequencing and secretome analysis of fungal phytopathogen Ascochyta rabiei provides insight into the necrotrophic effector repertoire.</title>
        <authorList>
            <person name="Verma S."/>
            <person name="Gazara R.K."/>
            <person name="Nizam S."/>
            <person name="Parween S."/>
            <person name="Chattopadhyay D."/>
            <person name="Verma P.K."/>
        </authorList>
    </citation>
    <scope>NUCLEOTIDE SEQUENCE [LARGE SCALE GENOMIC DNA]</scope>
    <source>
        <strain evidence="3 4">ArDII</strain>
    </source>
</reference>
<sequence>METIEFILQLLSAVFAALGIIVTIGSIDRRWSLAAIIYRKICSKDIDWEAERRRWQDAYRIDVDIENLSHEYQQESEGRSTLLRTWSNRLDNTVVAGHGVNCDEPTDTSVLRLPPMTEIETLLCLGSKEPTTPPDNVTHPERKVRNWDKQPSKPRCRSYAKDMLRQPLVMCSSRRGGRRRLATSGREPVSFNEVCKTAG</sequence>
<gene>
    <name evidence="3" type="ORF">ST47_g8798</name>
</gene>
<evidence type="ECO:0000256" key="2">
    <source>
        <dbReference type="SAM" id="Phobius"/>
    </source>
</evidence>
<keyword evidence="2" id="KW-0812">Transmembrane</keyword>
<dbReference type="OrthoDB" id="10520352at2759"/>
<feature type="region of interest" description="Disordered" evidence="1">
    <location>
        <begin position="126"/>
        <end position="155"/>
    </location>
</feature>
<organism evidence="3 4">
    <name type="scientific">Didymella rabiei</name>
    <name type="common">Chickpea ascochyta blight fungus</name>
    <name type="synonym">Mycosphaerella rabiei</name>
    <dbReference type="NCBI Taxonomy" id="5454"/>
    <lineage>
        <taxon>Eukaryota</taxon>
        <taxon>Fungi</taxon>
        <taxon>Dikarya</taxon>
        <taxon>Ascomycota</taxon>
        <taxon>Pezizomycotina</taxon>
        <taxon>Dothideomycetes</taxon>
        <taxon>Pleosporomycetidae</taxon>
        <taxon>Pleosporales</taxon>
        <taxon>Pleosporineae</taxon>
        <taxon>Didymellaceae</taxon>
        <taxon>Ascochyta</taxon>
    </lineage>
</organism>
<evidence type="ECO:0000313" key="3">
    <source>
        <dbReference type="EMBL" id="KZM20053.1"/>
    </source>
</evidence>
<dbReference type="AlphaFoldDB" id="A0A162YHX4"/>
<keyword evidence="4" id="KW-1185">Reference proteome</keyword>
<evidence type="ECO:0000256" key="1">
    <source>
        <dbReference type="SAM" id="MobiDB-lite"/>
    </source>
</evidence>
<name>A0A162YHX4_DIDRA</name>
<dbReference type="Proteomes" id="UP000076837">
    <property type="component" value="Unassembled WGS sequence"/>
</dbReference>
<feature type="transmembrane region" description="Helical" evidence="2">
    <location>
        <begin position="6"/>
        <end position="27"/>
    </location>
</feature>
<keyword evidence="2" id="KW-1133">Transmembrane helix</keyword>
<accession>A0A162YHX4</accession>